<reference evidence="1 2" key="1">
    <citation type="journal article" date="2023" name="Science">
        <title>Complex scaffold remodeling in plant triterpene biosynthesis.</title>
        <authorList>
            <person name="De La Pena R."/>
            <person name="Hodgson H."/>
            <person name="Liu J.C."/>
            <person name="Stephenson M.J."/>
            <person name="Martin A.C."/>
            <person name="Owen C."/>
            <person name="Harkess A."/>
            <person name="Leebens-Mack J."/>
            <person name="Jimenez L.E."/>
            <person name="Osbourn A."/>
            <person name="Sattely E.S."/>
        </authorList>
    </citation>
    <scope>NUCLEOTIDE SEQUENCE [LARGE SCALE GENOMIC DNA]</scope>
    <source>
        <strain evidence="2">cv. JPN11</strain>
        <tissue evidence="1">Leaf</tissue>
    </source>
</reference>
<name>A0ACC1Y935_MELAZ</name>
<protein>
    <submittedName>
        <fullName evidence="1">L10-interacting MYB domain-containing protein-like</fullName>
    </submittedName>
</protein>
<evidence type="ECO:0000313" key="2">
    <source>
        <dbReference type="Proteomes" id="UP001164539"/>
    </source>
</evidence>
<dbReference type="EMBL" id="CM051397">
    <property type="protein sequence ID" value="KAJ4719672.1"/>
    <property type="molecule type" value="Genomic_DNA"/>
</dbReference>
<gene>
    <name evidence="1" type="ORF">OWV82_007612</name>
</gene>
<evidence type="ECO:0000313" key="1">
    <source>
        <dbReference type="EMBL" id="KAJ4719672.1"/>
    </source>
</evidence>
<sequence length="247" mass="27327">MSSSTDDSDDDLVELMTLPLIFYRYLRYMDEESSSTDDDTSSGSSVVSMPVEKRQKVSKEVGVVGTSSCDIAVPTQEGKREEVSNGVGNGGARSGVVATQEKKREEIPERVGVVHNASCNAFVPTQGKKIEYVSKGVGIVDTSSHNDVVSTQGEKRQESAKGVEVKVSQQLDYLLEALVNKSIQGKDKPGCSIKEVMQIVEGMPEIAEDEELFMKAADILTDRQNREMFIALKEKNRRIMWLKRKRV</sequence>
<dbReference type="Proteomes" id="UP001164539">
    <property type="component" value="Chromosome 4"/>
</dbReference>
<proteinExistence type="predicted"/>
<comment type="caution">
    <text evidence="1">The sequence shown here is derived from an EMBL/GenBank/DDBJ whole genome shotgun (WGS) entry which is preliminary data.</text>
</comment>
<organism evidence="1 2">
    <name type="scientific">Melia azedarach</name>
    <name type="common">Chinaberry tree</name>
    <dbReference type="NCBI Taxonomy" id="155640"/>
    <lineage>
        <taxon>Eukaryota</taxon>
        <taxon>Viridiplantae</taxon>
        <taxon>Streptophyta</taxon>
        <taxon>Embryophyta</taxon>
        <taxon>Tracheophyta</taxon>
        <taxon>Spermatophyta</taxon>
        <taxon>Magnoliopsida</taxon>
        <taxon>eudicotyledons</taxon>
        <taxon>Gunneridae</taxon>
        <taxon>Pentapetalae</taxon>
        <taxon>rosids</taxon>
        <taxon>malvids</taxon>
        <taxon>Sapindales</taxon>
        <taxon>Meliaceae</taxon>
        <taxon>Melia</taxon>
    </lineage>
</organism>
<accession>A0ACC1Y935</accession>
<keyword evidence="2" id="KW-1185">Reference proteome</keyword>